<dbReference type="RefSeq" id="WP_368381219.1">
    <property type="nucleotide sequence ID" value="NZ_JBFRYA010000006.1"/>
</dbReference>
<dbReference type="InterPro" id="IPR019617">
    <property type="entry name" value="DUF2489"/>
</dbReference>
<keyword evidence="1" id="KW-0472">Membrane</keyword>
<reference evidence="3 4" key="1">
    <citation type="journal article" date="2011" name="Int. J. Syst. Evol. Microbiol.">
        <title>Zhongshania antarctica gen. nov., sp. nov. and Zhongshania guokunii sp. nov., gammaproteobacteria respectively isolated from coastal attached (fast) ice and surface seawater of the Antarctic.</title>
        <authorList>
            <person name="Li H.J."/>
            <person name="Zhang X.Y."/>
            <person name="Chen C.X."/>
            <person name="Zhang Y.J."/>
            <person name="Gao Z.M."/>
            <person name="Yu Y."/>
            <person name="Chen X.L."/>
            <person name="Chen B."/>
            <person name="Zhang Y.Z."/>
        </authorList>
    </citation>
    <scope>NUCLEOTIDE SEQUENCE [LARGE SCALE GENOMIC DNA]</scope>
    <source>
        <strain evidence="3 4">ZS6-22T</strain>
    </source>
</reference>
<keyword evidence="1" id="KW-0812">Transmembrane</keyword>
<evidence type="ECO:0000313" key="3">
    <source>
        <dbReference type="EMBL" id="MEX1668953.1"/>
    </source>
</evidence>
<comment type="caution">
    <text evidence="3">The sequence shown here is derived from an EMBL/GenBank/DDBJ whole genome shotgun (WGS) entry which is preliminary data.</text>
</comment>
<dbReference type="Pfam" id="PF10675">
    <property type="entry name" value="DUF2489"/>
    <property type="match status" value="1"/>
</dbReference>
<feature type="transmembrane region" description="Helical" evidence="1">
    <location>
        <begin position="6"/>
        <end position="27"/>
    </location>
</feature>
<evidence type="ECO:0000313" key="4">
    <source>
        <dbReference type="Proteomes" id="UP001557485"/>
    </source>
</evidence>
<gene>
    <name evidence="3" type="ORF">AB4876_08510</name>
</gene>
<keyword evidence="1" id="KW-1133">Transmembrane helix</keyword>
<feature type="domain" description="DUF2489" evidence="2">
    <location>
        <begin position="15"/>
        <end position="147"/>
    </location>
</feature>
<evidence type="ECO:0000256" key="1">
    <source>
        <dbReference type="SAM" id="Phobius"/>
    </source>
</evidence>
<organism evidence="3 4">
    <name type="scientific">Zhongshania guokunii</name>
    <dbReference type="NCBI Taxonomy" id="641783"/>
    <lineage>
        <taxon>Bacteria</taxon>
        <taxon>Pseudomonadati</taxon>
        <taxon>Pseudomonadota</taxon>
        <taxon>Gammaproteobacteria</taxon>
        <taxon>Cellvibrionales</taxon>
        <taxon>Spongiibacteraceae</taxon>
        <taxon>Zhongshania</taxon>
    </lineage>
</organism>
<protein>
    <submittedName>
        <fullName evidence="3">DUF2489 domain-containing protein</fullName>
    </submittedName>
</protein>
<keyword evidence="4" id="KW-1185">Reference proteome</keyword>
<proteinExistence type="predicted"/>
<evidence type="ECO:0000259" key="2">
    <source>
        <dbReference type="Pfam" id="PF10675"/>
    </source>
</evidence>
<name>A0ABV3U736_9GAMM</name>
<sequence length="152" mass="16609">MAEYGVWLLAASLVVLVLAAVAIRLLWRLREQTQRENRERAEYERGAAEQGLEARQGISILARSYVGGQLGASELALRVAVLAETAQVEAAFADDIAVFTEMAAALAHIPTHRDWKALSSEQRATYSAEMALLEASYSDKIHTAAGHLCTLR</sequence>
<dbReference type="Proteomes" id="UP001557485">
    <property type="component" value="Unassembled WGS sequence"/>
</dbReference>
<dbReference type="EMBL" id="JBFRYA010000006">
    <property type="protein sequence ID" value="MEX1668953.1"/>
    <property type="molecule type" value="Genomic_DNA"/>
</dbReference>
<accession>A0ABV3U736</accession>